<organism evidence="1">
    <name type="scientific">marine sediment metagenome</name>
    <dbReference type="NCBI Taxonomy" id="412755"/>
    <lineage>
        <taxon>unclassified sequences</taxon>
        <taxon>metagenomes</taxon>
        <taxon>ecological metagenomes</taxon>
    </lineage>
</organism>
<reference evidence="1" key="1">
    <citation type="journal article" date="2015" name="Nature">
        <title>Complex archaea that bridge the gap between prokaryotes and eukaryotes.</title>
        <authorList>
            <person name="Spang A."/>
            <person name="Saw J.H."/>
            <person name="Jorgensen S.L."/>
            <person name="Zaremba-Niedzwiedzka K."/>
            <person name="Martijn J."/>
            <person name="Lind A.E."/>
            <person name="van Eijk R."/>
            <person name="Schleper C."/>
            <person name="Guy L."/>
            <person name="Ettema T.J."/>
        </authorList>
    </citation>
    <scope>NUCLEOTIDE SEQUENCE</scope>
</reference>
<sequence>MKAIEIIAIVVILALLSFWLCGCSEEQRLPDVKPLSGYLIPTRQDWKDTYGDTPETQTAFNLAVIRYDQKQIFNLIQQYHPPNDPNVIKEGTVRWDYEDSGVIEIYAGNKWVGRPNDPNVIKEGTVIEKLRVHKDADSTYGWRLDMNNKINEIIDRINNLNDL</sequence>
<dbReference type="EMBL" id="LAZR01008279">
    <property type="protein sequence ID" value="KKM79836.1"/>
    <property type="molecule type" value="Genomic_DNA"/>
</dbReference>
<evidence type="ECO:0000313" key="1">
    <source>
        <dbReference type="EMBL" id="KKM79836.1"/>
    </source>
</evidence>
<protein>
    <recommendedName>
        <fullName evidence="2">Lipoprotein</fullName>
    </recommendedName>
</protein>
<gene>
    <name evidence="1" type="ORF">LCGC14_1345970</name>
</gene>
<evidence type="ECO:0008006" key="2">
    <source>
        <dbReference type="Google" id="ProtNLM"/>
    </source>
</evidence>
<name>A0A0F9KYG3_9ZZZZ</name>
<dbReference type="PROSITE" id="PS51257">
    <property type="entry name" value="PROKAR_LIPOPROTEIN"/>
    <property type="match status" value="1"/>
</dbReference>
<dbReference type="AlphaFoldDB" id="A0A0F9KYG3"/>
<proteinExistence type="predicted"/>
<comment type="caution">
    <text evidence="1">The sequence shown here is derived from an EMBL/GenBank/DDBJ whole genome shotgun (WGS) entry which is preliminary data.</text>
</comment>
<accession>A0A0F9KYG3</accession>